<dbReference type="GO" id="GO:0005524">
    <property type="term" value="F:ATP binding"/>
    <property type="evidence" value="ECO:0007669"/>
    <property type="project" value="InterPro"/>
</dbReference>
<dbReference type="Gene3D" id="3.40.50.300">
    <property type="entry name" value="P-loop containing nucleotide triphosphate hydrolases"/>
    <property type="match status" value="1"/>
</dbReference>
<dbReference type="Proteomes" id="UP000005384">
    <property type="component" value="Unassembled WGS sequence"/>
</dbReference>
<dbReference type="PANTHER" id="PTHR46638">
    <property type="entry name" value="CORRINOID ADENOSYLTRANSFERASE"/>
    <property type="match status" value="1"/>
</dbReference>
<proteinExistence type="predicted"/>
<dbReference type="PATRIC" id="fig|742737.3.peg.1822"/>
<protein>
    <recommendedName>
        <fullName evidence="3">Cob(I)yrinic acid a,c-diamide adenosyltransferase</fullName>
    </recommendedName>
</protein>
<dbReference type="EMBL" id="ADLN01000032">
    <property type="protein sequence ID" value="EHI60210.1"/>
    <property type="molecule type" value="Genomic_DNA"/>
</dbReference>
<dbReference type="InterPro" id="IPR027417">
    <property type="entry name" value="P-loop_NTPase"/>
</dbReference>
<organism evidence="1 2">
    <name type="scientific">Hungatella hathewayi WAL-18680</name>
    <dbReference type="NCBI Taxonomy" id="742737"/>
    <lineage>
        <taxon>Bacteria</taxon>
        <taxon>Bacillati</taxon>
        <taxon>Bacillota</taxon>
        <taxon>Clostridia</taxon>
        <taxon>Lachnospirales</taxon>
        <taxon>Lachnospiraceae</taxon>
        <taxon>Hungatella</taxon>
    </lineage>
</organism>
<dbReference type="Pfam" id="PF02572">
    <property type="entry name" value="CobA_CobO_BtuR"/>
    <property type="match status" value="1"/>
</dbReference>
<dbReference type="SUPFAM" id="SSF52540">
    <property type="entry name" value="P-loop containing nucleoside triphosphate hydrolases"/>
    <property type="match status" value="1"/>
</dbReference>
<evidence type="ECO:0008006" key="3">
    <source>
        <dbReference type="Google" id="ProtNLM"/>
    </source>
</evidence>
<comment type="caution">
    <text evidence="1">The sequence shown here is derived from an EMBL/GenBank/DDBJ whole genome shotgun (WGS) entry which is preliminary data.</text>
</comment>
<dbReference type="HOGENOM" id="CLU_2806631_0_0_9"/>
<reference evidence="1 2" key="1">
    <citation type="submission" date="2011-08" db="EMBL/GenBank/DDBJ databases">
        <title>The Genome Sequence of Clostridium hathewayi WAL-18680.</title>
        <authorList>
            <consortium name="The Broad Institute Genome Sequencing Platform"/>
            <person name="Earl A."/>
            <person name="Ward D."/>
            <person name="Feldgarden M."/>
            <person name="Gevers D."/>
            <person name="Finegold S.M."/>
            <person name="Summanen P.H."/>
            <person name="Molitoris D.R."/>
            <person name="Song M."/>
            <person name="Daigneault M."/>
            <person name="Allen-Vercoe E."/>
            <person name="Young S.K."/>
            <person name="Zeng Q."/>
            <person name="Gargeya S."/>
            <person name="Fitzgerald M."/>
            <person name="Haas B."/>
            <person name="Abouelleil A."/>
            <person name="Alvarado L."/>
            <person name="Arachchi H.M."/>
            <person name="Berlin A."/>
            <person name="Brown A."/>
            <person name="Chapman S.B."/>
            <person name="Chen Z."/>
            <person name="Dunbar C."/>
            <person name="Freedman E."/>
            <person name="Gearin G."/>
            <person name="Gellesch M."/>
            <person name="Goldberg J."/>
            <person name="Griggs A."/>
            <person name="Gujja S."/>
            <person name="Heiman D."/>
            <person name="Howarth C."/>
            <person name="Larson L."/>
            <person name="Lui A."/>
            <person name="MacDonald P.J.P."/>
            <person name="Montmayeur A."/>
            <person name="Murphy C."/>
            <person name="Neiman D."/>
            <person name="Pearson M."/>
            <person name="Priest M."/>
            <person name="Roberts A."/>
            <person name="Saif S."/>
            <person name="Shea T."/>
            <person name="Shenoy N."/>
            <person name="Sisk P."/>
            <person name="Stolte C."/>
            <person name="Sykes S."/>
            <person name="Wortman J."/>
            <person name="Nusbaum C."/>
            <person name="Birren B."/>
        </authorList>
    </citation>
    <scope>NUCLEOTIDE SEQUENCE [LARGE SCALE GENOMIC DNA]</scope>
    <source>
        <strain evidence="1 2">WAL-18680</strain>
    </source>
</reference>
<sequence length="82" mass="9281">MAVETRADMMILDEIMASCSCHLVEEKRLSDLLDSRPEQLELIMTGRNPSEALQARADYISEIKKVKHPFDNGVAAREGIEY</sequence>
<keyword evidence="2" id="KW-1185">Reference proteome</keyword>
<dbReference type="PANTHER" id="PTHR46638:SF1">
    <property type="entry name" value="CORRINOID ADENOSYLTRANSFERASE"/>
    <property type="match status" value="1"/>
</dbReference>
<gene>
    <name evidence="1" type="ORF">HMPREF9473_01797</name>
</gene>
<evidence type="ECO:0000313" key="2">
    <source>
        <dbReference type="Proteomes" id="UP000005384"/>
    </source>
</evidence>
<dbReference type="GO" id="GO:0009236">
    <property type="term" value="P:cobalamin biosynthetic process"/>
    <property type="evidence" value="ECO:0007669"/>
    <property type="project" value="InterPro"/>
</dbReference>
<name>G5IE70_9FIRM</name>
<accession>G5IE70</accession>
<dbReference type="AlphaFoldDB" id="G5IE70"/>
<dbReference type="GO" id="GO:0008817">
    <property type="term" value="F:corrinoid adenosyltransferase activity"/>
    <property type="evidence" value="ECO:0007669"/>
    <property type="project" value="InterPro"/>
</dbReference>
<evidence type="ECO:0000313" key="1">
    <source>
        <dbReference type="EMBL" id="EHI60210.1"/>
    </source>
</evidence>
<dbReference type="InterPro" id="IPR003724">
    <property type="entry name" value="CblAdoTrfase_CobA"/>
</dbReference>